<keyword evidence="10" id="KW-0234">DNA repair</keyword>
<dbReference type="AlphaFoldDB" id="A0A061RER4"/>
<dbReference type="PANTHER" id="PTHR19306">
    <property type="entry name" value="STRUCTURAL MAINTENANCE OF CHROMOSOMES 5,6 SMC5, SMC6"/>
    <property type="match status" value="1"/>
</dbReference>
<evidence type="ECO:0000313" key="15">
    <source>
        <dbReference type="EMBL" id="JAC69294.1"/>
    </source>
</evidence>
<dbReference type="InterPro" id="IPR027417">
    <property type="entry name" value="P-loop_NTPase"/>
</dbReference>
<dbReference type="InterPro" id="IPR003395">
    <property type="entry name" value="RecF/RecN/SMC_N"/>
</dbReference>
<keyword evidence="8 12" id="KW-0175">Coiled coil</keyword>
<protein>
    <submittedName>
        <fullName evidence="15">Structural maintenance of chromosomes protein 6-like</fullName>
    </submittedName>
</protein>
<comment type="similarity">
    <text evidence="3">Belongs to the SMC family. SMC6 subfamily.</text>
</comment>
<dbReference type="PANTHER" id="PTHR19306:SF6">
    <property type="entry name" value="STRUCTURAL MAINTENANCE OF CHROMOSOMES PROTEIN 6"/>
    <property type="match status" value="1"/>
</dbReference>
<evidence type="ECO:0000259" key="14">
    <source>
        <dbReference type="Pfam" id="PF02463"/>
    </source>
</evidence>
<dbReference type="GO" id="GO:0035861">
    <property type="term" value="C:site of double-strand break"/>
    <property type="evidence" value="ECO:0007669"/>
    <property type="project" value="TreeGrafter"/>
</dbReference>
<keyword evidence="7" id="KW-0067">ATP-binding</keyword>
<feature type="compositionally biased region" description="Polar residues" evidence="13">
    <location>
        <begin position="34"/>
        <end position="47"/>
    </location>
</feature>
<dbReference type="Pfam" id="PF02463">
    <property type="entry name" value="SMC_N"/>
    <property type="match status" value="1"/>
</dbReference>
<name>A0A061RER4_9CHLO</name>
<feature type="coiled-coil region" evidence="12">
    <location>
        <begin position="729"/>
        <end position="918"/>
    </location>
</feature>
<dbReference type="GO" id="GO:0051276">
    <property type="term" value="P:chromosome organization"/>
    <property type="evidence" value="ECO:0007669"/>
    <property type="project" value="InterPro"/>
</dbReference>
<evidence type="ECO:0000256" key="7">
    <source>
        <dbReference type="ARBA" id="ARBA00022840"/>
    </source>
</evidence>
<evidence type="ECO:0000256" key="6">
    <source>
        <dbReference type="ARBA" id="ARBA00022763"/>
    </source>
</evidence>
<organism evidence="15">
    <name type="scientific">Tetraselmis sp. GSL018</name>
    <dbReference type="NCBI Taxonomy" id="582737"/>
    <lineage>
        <taxon>Eukaryota</taxon>
        <taxon>Viridiplantae</taxon>
        <taxon>Chlorophyta</taxon>
        <taxon>core chlorophytes</taxon>
        <taxon>Chlorodendrophyceae</taxon>
        <taxon>Chlorodendrales</taxon>
        <taxon>Chlorodendraceae</taxon>
        <taxon>Tetraselmis</taxon>
    </lineage>
</organism>
<keyword evidence="4" id="KW-0158">Chromosome</keyword>
<feature type="domain" description="RecF/RecN/SMC N-terminal" evidence="14">
    <location>
        <begin position="111"/>
        <end position="1152"/>
    </location>
</feature>
<evidence type="ECO:0000256" key="9">
    <source>
        <dbReference type="ARBA" id="ARBA00023172"/>
    </source>
</evidence>
<evidence type="ECO:0000256" key="5">
    <source>
        <dbReference type="ARBA" id="ARBA00022741"/>
    </source>
</evidence>
<comment type="subcellular location">
    <subcellularLocation>
        <location evidence="2">Chromosome</location>
    </subcellularLocation>
    <subcellularLocation>
        <location evidence="1">Nucleus</location>
    </subcellularLocation>
</comment>
<dbReference type="EMBL" id="GBEZ01017002">
    <property type="protein sequence ID" value="JAC69294.1"/>
    <property type="molecule type" value="Transcribed_RNA"/>
</dbReference>
<feature type="compositionally biased region" description="Basic and acidic residues" evidence="13">
    <location>
        <begin position="51"/>
        <end position="76"/>
    </location>
</feature>
<keyword evidence="9" id="KW-0233">DNA recombination</keyword>
<dbReference type="GO" id="GO:0005524">
    <property type="term" value="F:ATP binding"/>
    <property type="evidence" value="ECO:0007669"/>
    <property type="project" value="UniProtKB-KW"/>
</dbReference>
<dbReference type="GO" id="GO:0030915">
    <property type="term" value="C:Smc5-Smc6 complex"/>
    <property type="evidence" value="ECO:0007669"/>
    <property type="project" value="TreeGrafter"/>
</dbReference>
<evidence type="ECO:0000256" key="11">
    <source>
        <dbReference type="ARBA" id="ARBA00023242"/>
    </source>
</evidence>
<keyword evidence="5" id="KW-0547">Nucleotide-binding</keyword>
<evidence type="ECO:0000256" key="13">
    <source>
        <dbReference type="SAM" id="MobiDB-lite"/>
    </source>
</evidence>
<evidence type="ECO:0000256" key="3">
    <source>
        <dbReference type="ARBA" id="ARBA00006793"/>
    </source>
</evidence>
<accession>A0A061RER4</accession>
<feature type="compositionally biased region" description="Polar residues" evidence="13">
    <location>
        <begin position="94"/>
        <end position="103"/>
    </location>
</feature>
<dbReference type="GO" id="GO:0003684">
    <property type="term" value="F:damaged DNA binding"/>
    <property type="evidence" value="ECO:0007669"/>
    <property type="project" value="TreeGrafter"/>
</dbReference>
<sequence length="1193" mass="135780">MRIVRDENGLGQPSPVRTNNRRKRDRGEQAALASLSNVDNCGSTQPSLKVRRVDNDDVLRDSGPRQEPELEAHPEPEPEPEPQVQPENTHAPESEQQPQNRMSGQRAGQLLKLRLQNFMCHENFEMDFSPHINFISGTNGSGKSAVLQGIQACLGTRARQTGRSTNLKDFVREGAHHALVAVTLSNTGEDAYKHELYGDRITVERRIGPQSSFVLRSESDRKVEQGERALKAMCEALDINAGNPVAVLTQDTARSFLAGAAKDKEKYSLYMEATLLEQIAEKQAAAEAELKEGKQSLEWKHKLLEKMRAEVEALRGKVSLLRQAADAREHQDMLSKTLAWKRVLACESDLGKLKKQMDELGPMKLRAAEEDHSEALQEYTKLRQALESRTNSLHQNQSEVAANVSEIKQLKEALRSAKSRLTETEHIAEAAKRSVADAQKRVEDLVASASEDQANVVSASQAALADHNARVSEKEQQIQSLGVECQNAHETLREQQAILADHANKEDALKGEEDSVAREVRWLQQELARIRNSAHNRVQQFFPRNRVRSGMDLLDQIRQHQSDFEMPPIGPIGQYLSITDDRWAVAVEVALKNTMNKFLVHNQRDAELLRRLASACGYNDIVCVIRRLDLRRHTMDQSQLPPGGTLTVMNVVQCNNPDFETPILNYLIDAASIERVALARNYEEGRQLAYSRIRNIKSAILEDGSQMYQKGCSQAYIGAGTQSICPRLVKNLANQVAGTEERLNIKTAELDDIKQRLDELLRQREHHASKLREFEHRHRSLNKRKIKTESELDEIVRQRPDEILHQEDARSVLEAEIQEANHKVFEMQQKLLERERSVKQAKEREKAALDAVEEKRHENQQLQAKIAKEQEAMRDQSKLLNDARAKSDSFFERVKHIRKRLEEELPAIKEEVTGELQRAEQCALELCPKEEGLEAILQTKEFVWQKLGEDASQEDFEKNMEDDSLEEALEKVNREIHATERNAGGCLEDLEERLRLKDTRLRRDDSNYIRVSNLMNMFERGVALRRSSLKKLDQTTESTVQAWFKYYMEAKDHIGTIALNRNEKKLVLSVRLSDARGDQRSKPVTDLKSLSGGERSFTTVSFILALGQITDNPFRAMDEFDVFMDAVNRRISMELLIKFAYDQQHIQFLFLTPQDMSAVNDACRTCEAHHNIVIPENFIKVLRMHPARNGAQP</sequence>
<dbReference type="GO" id="GO:0005634">
    <property type="term" value="C:nucleus"/>
    <property type="evidence" value="ECO:0007669"/>
    <property type="project" value="UniProtKB-SubCell"/>
</dbReference>
<evidence type="ECO:0000256" key="1">
    <source>
        <dbReference type="ARBA" id="ARBA00004123"/>
    </source>
</evidence>
<reference evidence="15" key="1">
    <citation type="submission" date="2014-05" db="EMBL/GenBank/DDBJ databases">
        <title>The transcriptome of the halophilic microalga Tetraselmis sp. GSL018 isolated from the Great Salt Lake, Utah.</title>
        <authorList>
            <person name="Jinkerson R.E."/>
            <person name="D'Adamo S."/>
            <person name="Posewitz M.C."/>
        </authorList>
    </citation>
    <scope>NUCLEOTIDE SEQUENCE</scope>
    <source>
        <strain evidence="15">GSL018</strain>
    </source>
</reference>
<evidence type="ECO:0000256" key="8">
    <source>
        <dbReference type="ARBA" id="ARBA00023054"/>
    </source>
</evidence>
<evidence type="ECO:0000256" key="2">
    <source>
        <dbReference type="ARBA" id="ARBA00004286"/>
    </source>
</evidence>
<dbReference type="Gene3D" id="3.40.50.300">
    <property type="entry name" value="P-loop containing nucleotide triphosphate hydrolases"/>
    <property type="match status" value="2"/>
</dbReference>
<evidence type="ECO:0000256" key="4">
    <source>
        <dbReference type="ARBA" id="ARBA00022454"/>
    </source>
</evidence>
<dbReference type="GO" id="GO:0003697">
    <property type="term" value="F:single-stranded DNA binding"/>
    <property type="evidence" value="ECO:0007669"/>
    <property type="project" value="TreeGrafter"/>
</dbReference>
<feature type="coiled-coil region" evidence="12">
    <location>
        <begin position="365"/>
        <end position="484"/>
    </location>
</feature>
<dbReference type="SUPFAM" id="SSF52540">
    <property type="entry name" value="P-loop containing nucleoside triphosphate hydrolases"/>
    <property type="match status" value="1"/>
</dbReference>
<dbReference type="GO" id="GO:0000724">
    <property type="term" value="P:double-strand break repair via homologous recombination"/>
    <property type="evidence" value="ECO:0007669"/>
    <property type="project" value="TreeGrafter"/>
</dbReference>
<dbReference type="InterPro" id="IPR036277">
    <property type="entry name" value="SMC_hinge_sf"/>
</dbReference>
<gene>
    <name evidence="15" type="ORF">TSPGSL018_6729</name>
</gene>
<dbReference type="SUPFAM" id="SSF75553">
    <property type="entry name" value="Smc hinge domain"/>
    <property type="match status" value="1"/>
</dbReference>
<keyword evidence="6" id="KW-0227">DNA damage</keyword>
<feature type="region of interest" description="Disordered" evidence="13">
    <location>
        <begin position="1"/>
        <end position="106"/>
    </location>
</feature>
<evidence type="ECO:0000256" key="10">
    <source>
        <dbReference type="ARBA" id="ARBA00023204"/>
    </source>
</evidence>
<feature type="coiled-coil region" evidence="12">
    <location>
        <begin position="276"/>
        <end position="324"/>
    </location>
</feature>
<keyword evidence="11" id="KW-0539">Nucleus</keyword>
<proteinExistence type="inferred from homology"/>
<evidence type="ECO:0000256" key="12">
    <source>
        <dbReference type="SAM" id="Coils"/>
    </source>
</evidence>